<dbReference type="EMBL" id="BAUP01000083">
    <property type="protein sequence ID" value="GAJ46318.1"/>
    <property type="molecule type" value="Genomic_DNA"/>
</dbReference>
<comment type="caution">
    <text evidence="2">The sequence shown here is derived from an EMBL/GenBank/DDBJ whole genome shotgun (WGS) entry which is preliminary data.</text>
</comment>
<keyword evidence="3" id="KW-1185">Reference proteome</keyword>
<name>A0A023DXY9_9PROT</name>
<feature type="transmembrane region" description="Helical" evidence="1">
    <location>
        <begin position="18"/>
        <end position="38"/>
    </location>
</feature>
<protein>
    <submittedName>
        <fullName evidence="2">Uncharacterized protein</fullName>
    </submittedName>
</protein>
<dbReference type="Proteomes" id="UP000024842">
    <property type="component" value="Unassembled WGS sequence"/>
</dbReference>
<keyword evidence="1" id="KW-0472">Membrane</keyword>
<reference evidence="2 3" key="1">
    <citation type="journal article" date="2014" name="FEMS Microbiol. Lett.">
        <title>Draft genome sequences of three Holospora species (Holospora obtusa, Holospora undulata, and Holospora elegans), endonuclear symbiotic bacteria of the ciliate Paramecium caudatum.</title>
        <authorList>
            <person name="Dohra H."/>
            <person name="Tanaka K."/>
            <person name="Suzuki T."/>
            <person name="Fujishima M."/>
            <person name="Suzuki H."/>
        </authorList>
    </citation>
    <scope>NUCLEOTIDE SEQUENCE [LARGE SCALE GENOMIC DNA]</scope>
    <source>
        <strain evidence="2 3">E1</strain>
    </source>
</reference>
<keyword evidence="1" id="KW-0812">Transmembrane</keyword>
<proteinExistence type="predicted"/>
<dbReference type="AlphaFoldDB" id="A0A023DXY9"/>
<sequence length="39" mass="4517">MNLAHTTFFCEKMLSRIILIKIVNFCVEALTIVVQVQYS</sequence>
<evidence type="ECO:0000256" key="1">
    <source>
        <dbReference type="SAM" id="Phobius"/>
    </source>
</evidence>
<accession>A0A023DXY9</accession>
<evidence type="ECO:0000313" key="3">
    <source>
        <dbReference type="Proteomes" id="UP000024842"/>
    </source>
</evidence>
<organism evidence="2 3">
    <name type="scientific">Holospora elegans E1</name>
    <dbReference type="NCBI Taxonomy" id="1427503"/>
    <lineage>
        <taxon>Bacteria</taxon>
        <taxon>Pseudomonadati</taxon>
        <taxon>Pseudomonadota</taxon>
        <taxon>Alphaproteobacteria</taxon>
        <taxon>Holosporales</taxon>
        <taxon>Holosporaceae</taxon>
        <taxon>Holospora</taxon>
    </lineage>
</organism>
<evidence type="ECO:0000313" key="2">
    <source>
        <dbReference type="EMBL" id="GAJ46318.1"/>
    </source>
</evidence>
<gene>
    <name evidence="2" type="ORF">HE1_00647</name>
</gene>
<keyword evidence="1" id="KW-1133">Transmembrane helix</keyword>